<name>A0A5C3R1D8_9AGAR</name>
<sequence>MLLRPATARASLRVFANCRARRLYAASAVQEEAPEAKAESSLVQEESSQSSQSEPITKKKPRKSRKPKVEKNAEAASLWTRNLLEGTKVEEYLSALSGQPGLRIEDIERHRPQGHSSPETPQYEDEYTKLVASICQSFSAQQLRQLCLLYNLDPKHTRRNLVKPNYAISIIEEQWKWPSLADVRKHRALWSTYSARKFYVSAVEVFLILGYEGSQLLSLAGRHKVHISLQSNPLRLRVEGVEGALNEVGKDIERMKSDVIQETYEVPGMKVPLPNDILQKLSRLSNCYIQNTEKSGKIRISAKEQKAIHTAKRLIIRTVLQSSEPPSSLLSFSPATTEEVTSKRLFPLSYSLYPFTPARPLPWTSGSNRVFRARRVGEWLGIDTIEDIILTGGLSAGQGTMTQLTGEQCDLRSFLTQDNSSYGQIKATFGHVLIPTTPDQRASIAPPLQGNWPMSKITQFIRTHPTAPIFVPSLPTALLRSNTMGQMVLHSLEYRTFAASRPQEEEQKRKVASKAAISLQPQPVQYLRWQITLPNEREKDSYRELEPQAERSRSGDETAESLEEPADATSSVQDTLLRECRVGEEVSAIVMLPDRPLDLQLSALTEESVEADAYPIQLSEYSMSLQTFLTEDTTELGQPEPPLSFHYRGREYFLYSNQSIKHHMDTITSKVDPKSERKIQVSSESVLDLESMRKSALCQVECRDQEEESWRNFLSDCDHLTCTPNLRATNTELL</sequence>
<evidence type="ECO:0000313" key="2">
    <source>
        <dbReference type="EMBL" id="TFL06631.1"/>
    </source>
</evidence>
<organism evidence="2 3">
    <name type="scientific">Pterulicium gracile</name>
    <dbReference type="NCBI Taxonomy" id="1884261"/>
    <lineage>
        <taxon>Eukaryota</taxon>
        <taxon>Fungi</taxon>
        <taxon>Dikarya</taxon>
        <taxon>Basidiomycota</taxon>
        <taxon>Agaricomycotina</taxon>
        <taxon>Agaricomycetes</taxon>
        <taxon>Agaricomycetidae</taxon>
        <taxon>Agaricales</taxon>
        <taxon>Pleurotineae</taxon>
        <taxon>Pterulaceae</taxon>
        <taxon>Pterulicium</taxon>
    </lineage>
</organism>
<dbReference type="Proteomes" id="UP000305067">
    <property type="component" value="Unassembled WGS sequence"/>
</dbReference>
<feature type="compositionally biased region" description="Low complexity" evidence="1">
    <location>
        <begin position="39"/>
        <end position="54"/>
    </location>
</feature>
<dbReference type="AlphaFoldDB" id="A0A5C3R1D8"/>
<feature type="compositionally biased region" description="Basic and acidic residues" evidence="1">
    <location>
        <begin position="538"/>
        <end position="556"/>
    </location>
</feature>
<feature type="region of interest" description="Disordered" evidence="1">
    <location>
        <begin position="27"/>
        <end position="73"/>
    </location>
</feature>
<reference evidence="2 3" key="1">
    <citation type="journal article" date="2019" name="Nat. Ecol. Evol.">
        <title>Megaphylogeny resolves global patterns of mushroom evolution.</title>
        <authorList>
            <person name="Varga T."/>
            <person name="Krizsan K."/>
            <person name="Foldi C."/>
            <person name="Dima B."/>
            <person name="Sanchez-Garcia M."/>
            <person name="Sanchez-Ramirez S."/>
            <person name="Szollosi G.J."/>
            <person name="Szarkandi J.G."/>
            <person name="Papp V."/>
            <person name="Albert L."/>
            <person name="Andreopoulos W."/>
            <person name="Angelini C."/>
            <person name="Antonin V."/>
            <person name="Barry K.W."/>
            <person name="Bougher N.L."/>
            <person name="Buchanan P."/>
            <person name="Buyck B."/>
            <person name="Bense V."/>
            <person name="Catcheside P."/>
            <person name="Chovatia M."/>
            <person name="Cooper J."/>
            <person name="Damon W."/>
            <person name="Desjardin D."/>
            <person name="Finy P."/>
            <person name="Geml J."/>
            <person name="Haridas S."/>
            <person name="Hughes K."/>
            <person name="Justo A."/>
            <person name="Karasinski D."/>
            <person name="Kautmanova I."/>
            <person name="Kiss B."/>
            <person name="Kocsube S."/>
            <person name="Kotiranta H."/>
            <person name="LaButti K.M."/>
            <person name="Lechner B.E."/>
            <person name="Liimatainen K."/>
            <person name="Lipzen A."/>
            <person name="Lukacs Z."/>
            <person name="Mihaltcheva S."/>
            <person name="Morgado L.N."/>
            <person name="Niskanen T."/>
            <person name="Noordeloos M.E."/>
            <person name="Ohm R.A."/>
            <person name="Ortiz-Santana B."/>
            <person name="Ovrebo C."/>
            <person name="Racz N."/>
            <person name="Riley R."/>
            <person name="Savchenko A."/>
            <person name="Shiryaev A."/>
            <person name="Soop K."/>
            <person name="Spirin V."/>
            <person name="Szebenyi C."/>
            <person name="Tomsovsky M."/>
            <person name="Tulloss R.E."/>
            <person name="Uehling J."/>
            <person name="Grigoriev I.V."/>
            <person name="Vagvolgyi C."/>
            <person name="Papp T."/>
            <person name="Martin F.M."/>
            <person name="Miettinen O."/>
            <person name="Hibbett D.S."/>
            <person name="Nagy L.G."/>
        </authorList>
    </citation>
    <scope>NUCLEOTIDE SEQUENCE [LARGE SCALE GENOMIC DNA]</scope>
    <source>
        <strain evidence="2 3">CBS 309.79</strain>
    </source>
</reference>
<proteinExistence type="predicted"/>
<feature type="compositionally biased region" description="Acidic residues" evidence="1">
    <location>
        <begin position="557"/>
        <end position="566"/>
    </location>
</feature>
<dbReference type="STRING" id="1884261.A0A5C3R1D8"/>
<gene>
    <name evidence="2" type="ORF">BDV98DRAFT_653097</name>
</gene>
<keyword evidence="3" id="KW-1185">Reference proteome</keyword>
<protein>
    <submittedName>
        <fullName evidence="2">Uncharacterized protein</fullName>
    </submittedName>
</protein>
<evidence type="ECO:0000256" key="1">
    <source>
        <dbReference type="SAM" id="MobiDB-lite"/>
    </source>
</evidence>
<accession>A0A5C3R1D8</accession>
<dbReference type="EMBL" id="ML178815">
    <property type="protein sequence ID" value="TFL06631.1"/>
    <property type="molecule type" value="Genomic_DNA"/>
</dbReference>
<feature type="region of interest" description="Disordered" evidence="1">
    <location>
        <begin position="538"/>
        <end position="574"/>
    </location>
</feature>
<evidence type="ECO:0000313" key="3">
    <source>
        <dbReference type="Proteomes" id="UP000305067"/>
    </source>
</evidence>
<dbReference type="OrthoDB" id="3362817at2759"/>